<evidence type="ECO:0000313" key="3">
    <source>
        <dbReference type="Proteomes" id="UP000547614"/>
    </source>
</evidence>
<reference evidence="2 3" key="1">
    <citation type="submission" date="2020-08" db="EMBL/GenBank/DDBJ databases">
        <title>Genomic Encyclopedia of Type Strains, Phase III (KMG-III): the genomes of soil and plant-associated and newly described type strains.</title>
        <authorList>
            <person name="Whitman W."/>
        </authorList>
    </citation>
    <scope>NUCLEOTIDE SEQUENCE [LARGE SCALE GENOMIC DNA]</scope>
    <source>
        <strain evidence="2 3">CECT 7282</strain>
    </source>
</reference>
<evidence type="ECO:0000259" key="1">
    <source>
        <dbReference type="Pfam" id="PF14690"/>
    </source>
</evidence>
<gene>
    <name evidence="2" type="ORF">FHR94_001059</name>
</gene>
<dbReference type="AlphaFoldDB" id="A0A839V7N2"/>
<accession>A0A839V7N2</accession>
<comment type="caution">
    <text evidence="2">The sequence shown here is derived from an EMBL/GenBank/DDBJ whole genome shotgun (WGS) entry which is preliminary data.</text>
</comment>
<proteinExistence type="predicted"/>
<protein>
    <submittedName>
        <fullName evidence="2">Transposase</fullName>
    </submittedName>
</protein>
<organism evidence="2 3">
    <name type="scientific">Halomonas cerina</name>
    <dbReference type="NCBI Taxonomy" id="447424"/>
    <lineage>
        <taxon>Bacteria</taxon>
        <taxon>Pseudomonadati</taxon>
        <taxon>Pseudomonadota</taxon>
        <taxon>Gammaproteobacteria</taxon>
        <taxon>Oceanospirillales</taxon>
        <taxon>Halomonadaceae</taxon>
        <taxon>Halomonas</taxon>
    </lineage>
</organism>
<sequence>MTQFADNILHLPEYHVLGTKVEEHDLHYQVEAPEPLACEECGVEGELVRFGKRDVAYRDLPIHGKRVTLWVVRRRYTCRACGKTFRPALPEMVDDRRMTRRLYSHVEKEAFNHPYAYVADTTGLGAMVISGVREEVGRVAYPVD</sequence>
<keyword evidence="3" id="KW-1185">Reference proteome</keyword>
<name>A0A839V7N2_9GAMM</name>
<dbReference type="Proteomes" id="UP000547614">
    <property type="component" value="Unassembled WGS sequence"/>
</dbReference>
<dbReference type="EMBL" id="JACHXP010000004">
    <property type="protein sequence ID" value="MBB3189835.1"/>
    <property type="molecule type" value="Genomic_DNA"/>
</dbReference>
<dbReference type="InterPro" id="IPR029261">
    <property type="entry name" value="Transposase_Znf"/>
</dbReference>
<feature type="domain" description="Transposase IS204/IS1001/IS1096/IS1165 zinc-finger" evidence="1">
    <location>
        <begin position="35"/>
        <end position="81"/>
    </location>
</feature>
<evidence type="ECO:0000313" key="2">
    <source>
        <dbReference type="EMBL" id="MBB3189835.1"/>
    </source>
</evidence>
<dbReference type="Pfam" id="PF14690">
    <property type="entry name" value="Zn_ribbon_ISL3"/>
    <property type="match status" value="1"/>
</dbReference>